<reference evidence="2 3" key="1">
    <citation type="submission" date="2018-06" db="EMBL/GenBank/DDBJ databases">
        <title>A transcriptomic atlas of mushroom development highlights an independent origin of complex multicellularity.</title>
        <authorList>
            <consortium name="DOE Joint Genome Institute"/>
            <person name="Krizsan K."/>
            <person name="Almasi E."/>
            <person name="Merenyi Z."/>
            <person name="Sahu N."/>
            <person name="Viragh M."/>
            <person name="Koszo T."/>
            <person name="Mondo S."/>
            <person name="Kiss B."/>
            <person name="Balint B."/>
            <person name="Kues U."/>
            <person name="Barry K."/>
            <person name="Hegedus J.C."/>
            <person name="Henrissat B."/>
            <person name="Johnson J."/>
            <person name="Lipzen A."/>
            <person name="Ohm R."/>
            <person name="Nagy I."/>
            <person name="Pangilinan J."/>
            <person name="Yan J."/>
            <person name="Xiong Y."/>
            <person name="Grigoriev I.V."/>
            <person name="Hibbett D.S."/>
            <person name="Nagy L.G."/>
        </authorList>
    </citation>
    <scope>NUCLEOTIDE SEQUENCE [LARGE SCALE GENOMIC DNA]</scope>
    <source>
        <strain evidence="2 3">SZMC22713</strain>
    </source>
</reference>
<evidence type="ECO:0000256" key="1">
    <source>
        <dbReference type="SAM" id="MobiDB-lite"/>
    </source>
</evidence>
<evidence type="ECO:0000313" key="2">
    <source>
        <dbReference type="EMBL" id="TDL25402.1"/>
    </source>
</evidence>
<feature type="compositionally biased region" description="Basic residues" evidence="1">
    <location>
        <begin position="432"/>
        <end position="441"/>
    </location>
</feature>
<dbReference type="VEuPathDB" id="FungiDB:BD410DRAFT_638653"/>
<feature type="region of interest" description="Disordered" evidence="1">
    <location>
        <begin position="1"/>
        <end position="36"/>
    </location>
</feature>
<name>A0A4Y7QE97_9AGAM</name>
<feature type="region of interest" description="Disordered" evidence="1">
    <location>
        <begin position="510"/>
        <end position="612"/>
    </location>
</feature>
<feature type="compositionally biased region" description="Low complexity" evidence="1">
    <location>
        <begin position="256"/>
        <end position="265"/>
    </location>
</feature>
<feature type="compositionally biased region" description="Basic and acidic residues" evidence="1">
    <location>
        <begin position="597"/>
        <end position="606"/>
    </location>
</feature>
<feature type="region of interest" description="Disordered" evidence="1">
    <location>
        <begin position="706"/>
        <end position="729"/>
    </location>
</feature>
<feature type="region of interest" description="Disordered" evidence="1">
    <location>
        <begin position="74"/>
        <end position="94"/>
    </location>
</feature>
<dbReference type="EMBL" id="ML170164">
    <property type="protein sequence ID" value="TDL25402.1"/>
    <property type="molecule type" value="Genomic_DNA"/>
</dbReference>
<keyword evidence="3" id="KW-1185">Reference proteome</keyword>
<feature type="compositionally biased region" description="Low complexity" evidence="1">
    <location>
        <begin position="563"/>
        <end position="592"/>
    </location>
</feature>
<gene>
    <name evidence="2" type="ORF">BD410DRAFT_638653</name>
</gene>
<feature type="compositionally biased region" description="Basic and acidic residues" evidence="1">
    <location>
        <begin position="240"/>
        <end position="249"/>
    </location>
</feature>
<proteinExistence type="predicted"/>
<feature type="compositionally biased region" description="Basic and acidic residues" evidence="1">
    <location>
        <begin position="524"/>
        <end position="535"/>
    </location>
</feature>
<accession>A0A4Y7QE97</accession>
<feature type="compositionally biased region" description="Low complexity" evidence="1">
    <location>
        <begin position="271"/>
        <end position="287"/>
    </location>
</feature>
<feature type="region of interest" description="Disordered" evidence="1">
    <location>
        <begin position="404"/>
        <end position="443"/>
    </location>
</feature>
<organism evidence="2 3">
    <name type="scientific">Rickenella mellea</name>
    <dbReference type="NCBI Taxonomy" id="50990"/>
    <lineage>
        <taxon>Eukaryota</taxon>
        <taxon>Fungi</taxon>
        <taxon>Dikarya</taxon>
        <taxon>Basidiomycota</taxon>
        <taxon>Agaricomycotina</taxon>
        <taxon>Agaricomycetes</taxon>
        <taxon>Hymenochaetales</taxon>
        <taxon>Rickenellaceae</taxon>
        <taxon>Rickenella</taxon>
    </lineage>
</organism>
<feature type="compositionally biased region" description="Pro residues" evidence="1">
    <location>
        <begin position="203"/>
        <end position="214"/>
    </location>
</feature>
<feature type="compositionally biased region" description="Basic and acidic residues" evidence="1">
    <location>
        <begin position="215"/>
        <end position="227"/>
    </location>
</feature>
<feature type="compositionally biased region" description="Basic and acidic residues" evidence="1">
    <location>
        <begin position="136"/>
        <end position="146"/>
    </location>
</feature>
<feature type="compositionally biased region" description="Pro residues" evidence="1">
    <location>
        <begin position="1"/>
        <end position="10"/>
    </location>
</feature>
<feature type="compositionally biased region" description="Polar residues" evidence="1">
    <location>
        <begin position="228"/>
        <end position="238"/>
    </location>
</feature>
<dbReference type="Proteomes" id="UP000294933">
    <property type="component" value="Unassembled WGS sequence"/>
</dbReference>
<evidence type="ECO:0000313" key="3">
    <source>
        <dbReference type="Proteomes" id="UP000294933"/>
    </source>
</evidence>
<sequence>MYHTPPPYAQIPPTGVRPSWSTPPFVPTATESAHPFDAGTSRRYAIPLVHSASFPGPTPSAFMAAPYGPTLSTTTPMDRSASEPVPTPAQAPWAYQRNQTPYAYGQTRPIGGASAYRPAYVYGDRDAVDEEETDGEGGRRDDDRARYGSARKSSHHPAYPAYGPAYPPRHPHPHPGSGYANAYASYPSPAPYAYPSPFAYPHPPSTRTPYPSPSPHHDPHNPHHNASDQDPTVNASADQDQDHRRRIENWLRTSHSASTLRSAGSGRSGRSGRSAGSLGSLGSGSASDYTQSPRTPSWHLGDAAYAYGEGDGGGEGYGGGGGYAGGGSAPTSPTVPSPYYGHGFGFGFGFEDEHRDVGGYARSRSEGYPYPPSAYLTSGYAPSGHAPSGHAPPYPAYPQQYPSYPQFESPSELGDEFVSLPPTTPPPPTHMRPSHGMRRARSYAPPDGYGYGYDGAGVGVGLSGGFERGEGGGMGPTPITMTSATTSYPSSSAVPPVGLGGGVGVGLGLGLDTGPAPSSSMARGEGRERRSRSAADLRGGAWGVGATTSGMTMAGQRPRVDRSNTASSTSTLRSSSTVTGTATSTSSDATITGQTQRDSRNPRGQRDPGPFIHTALGWWPDKPLPNPGVRWDLSAAFASPPSSSRRAAAPSAYGYENSETLSSFLRQIPSAELDESPFKPPLERVRLVVREECGWVFDLHASSSSSSIASADWDGSGDGRGTAQRAGRRRRKHFTFATLCEAIASLMHRPVPREMYEASQSSRAPTGNGNGEGEGMVRLMEGWRRRVRVGVPGPGSIPGPSASSSYMPGVNPGYAHGGDTRFLVMDMLGRERTFWGLVVGERSGEWVLKTCV</sequence>
<feature type="region of interest" description="Disordered" evidence="1">
    <location>
        <begin position="125"/>
        <end position="177"/>
    </location>
</feature>
<dbReference type="AlphaFoldDB" id="A0A4Y7QE97"/>
<protein>
    <submittedName>
        <fullName evidence="2">Uncharacterized protein</fullName>
    </submittedName>
</protein>
<feature type="region of interest" description="Disordered" evidence="1">
    <location>
        <begin position="203"/>
        <end position="297"/>
    </location>
</feature>